<dbReference type="GO" id="GO:0017147">
    <property type="term" value="F:Wnt-protein binding"/>
    <property type="evidence" value="ECO:0007669"/>
    <property type="project" value="TreeGrafter"/>
</dbReference>
<keyword evidence="3" id="KW-1185">Reference proteome</keyword>
<name>A0A9D4I4P2_DREPO</name>
<protein>
    <submittedName>
        <fullName evidence="2">Uncharacterized protein</fullName>
    </submittedName>
</protein>
<organism evidence="2 3">
    <name type="scientific">Dreissena polymorpha</name>
    <name type="common">Zebra mussel</name>
    <name type="synonym">Mytilus polymorpha</name>
    <dbReference type="NCBI Taxonomy" id="45954"/>
    <lineage>
        <taxon>Eukaryota</taxon>
        <taxon>Metazoa</taxon>
        <taxon>Spiralia</taxon>
        <taxon>Lophotrochozoa</taxon>
        <taxon>Mollusca</taxon>
        <taxon>Bivalvia</taxon>
        <taxon>Autobranchia</taxon>
        <taxon>Heteroconchia</taxon>
        <taxon>Euheterodonta</taxon>
        <taxon>Imparidentia</taxon>
        <taxon>Neoheterodontei</taxon>
        <taxon>Myida</taxon>
        <taxon>Dreissenoidea</taxon>
        <taxon>Dreissenidae</taxon>
        <taxon>Dreissena</taxon>
    </lineage>
</organism>
<evidence type="ECO:0000313" key="3">
    <source>
        <dbReference type="Proteomes" id="UP000828390"/>
    </source>
</evidence>
<proteinExistence type="predicted"/>
<feature type="transmembrane region" description="Helical" evidence="1">
    <location>
        <begin position="53"/>
        <end position="73"/>
    </location>
</feature>
<comment type="caution">
    <text evidence="2">The sequence shown here is derived from an EMBL/GenBank/DDBJ whole genome shotgun (WGS) entry which is preliminary data.</text>
</comment>
<keyword evidence="1" id="KW-1133">Transmembrane helix</keyword>
<sequence>MDGTSPKLIVTTKLAKPIGLTIDHANRHLYWSDMELNVIERVDFKGDDKSRRVISLGLKVGTCFAVVFFFVLIPGRFLPYFQWRIVYVLPKWDRQIPYRRSRLTPNLKEPGPIPKILKKQNWF</sequence>
<dbReference type="GO" id="GO:0060070">
    <property type="term" value="P:canonical Wnt signaling pathway"/>
    <property type="evidence" value="ECO:0007669"/>
    <property type="project" value="TreeGrafter"/>
</dbReference>
<reference evidence="2" key="2">
    <citation type="submission" date="2020-11" db="EMBL/GenBank/DDBJ databases">
        <authorList>
            <person name="McCartney M.A."/>
            <person name="Auch B."/>
            <person name="Kono T."/>
            <person name="Mallez S."/>
            <person name="Becker A."/>
            <person name="Gohl D.M."/>
            <person name="Silverstein K.A.T."/>
            <person name="Koren S."/>
            <person name="Bechman K.B."/>
            <person name="Herman A."/>
            <person name="Abrahante J.E."/>
            <person name="Garbe J."/>
        </authorList>
    </citation>
    <scope>NUCLEOTIDE SEQUENCE</scope>
    <source>
        <strain evidence="2">Duluth1</strain>
        <tissue evidence="2">Whole animal</tissue>
    </source>
</reference>
<gene>
    <name evidence="2" type="ORF">DPMN_184512</name>
</gene>
<dbReference type="PANTHER" id="PTHR46513:SF13">
    <property type="entry name" value="EGF-LIKE DOMAIN-CONTAINING PROTEIN"/>
    <property type="match status" value="1"/>
</dbReference>
<keyword evidence="1" id="KW-0472">Membrane</keyword>
<dbReference type="InterPro" id="IPR000033">
    <property type="entry name" value="LDLR_classB_rpt"/>
</dbReference>
<dbReference type="GO" id="GO:0005886">
    <property type="term" value="C:plasma membrane"/>
    <property type="evidence" value="ECO:0007669"/>
    <property type="project" value="TreeGrafter"/>
</dbReference>
<reference evidence="2" key="1">
    <citation type="journal article" date="2019" name="bioRxiv">
        <title>The Genome of the Zebra Mussel, Dreissena polymorpha: A Resource for Invasive Species Research.</title>
        <authorList>
            <person name="McCartney M.A."/>
            <person name="Auch B."/>
            <person name="Kono T."/>
            <person name="Mallez S."/>
            <person name="Zhang Y."/>
            <person name="Obille A."/>
            <person name="Becker A."/>
            <person name="Abrahante J.E."/>
            <person name="Garbe J."/>
            <person name="Badalamenti J.P."/>
            <person name="Herman A."/>
            <person name="Mangelson H."/>
            <person name="Liachko I."/>
            <person name="Sullivan S."/>
            <person name="Sone E.D."/>
            <person name="Koren S."/>
            <person name="Silverstein K.A.T."/>
            <person name="Beckman K.B."/>
            <person name="Gohl D.M."/>
        </authorList>
    </citation>
    <scope>NUCLEOTIDE SEQUENCE</scope>
    <source>
        <strain evidence="2">Duluth1</strain>
        <tissue evidence="2">Whole animal</tissue>
    </source>
</reference>
<keyword evidence="1" id="KW-0812">Transmembrane</keyword>
<dbReference type="Proteomes" id="UP000828390">
    <property type="component" value="Unassembled WGS sequence"/>
</dbReference>
<dbReference type="GO" id="GO:0042813">
    <property type="term" value="F:Wnt receptor activity"/>
    <property type="evidence" value="ECO:0007669"/>
    <property type="project" value="TreeGrafter"/>
</dbReference>
<accession>A0A9D4I4P2</accession>
<dbReference type="InterPro" id="IPR011042">
    <property type="entry name" value="6-blade_b-propeller_TolB-like"/>
</dbReference>
<evidence type="ECO:0000313" key="2">
    <source>
        <dbReference type="EMBL" id="KAH3749996.1"/>
    </source>
</evidence>
<dbReference type="AlphaFoldDB" id="A0A9D4I4P2"/>
<dbReference type="PANTHER" id="PTHR46513">
    <property type="entry name" value="VITELLOGENIN RECEPTOR-LIKE PROTEIN-RELATED-RELATED"/>
    <property type="match status" value="1"/>
</dbReference>
<dbReference type="EMBL" id="JAIWYP010000010">
    <property type="protein sequence ID" value="KAH3749996.1"/>
    <property type="molecule type" value="Genomic_DNA"/>
</dbReference>
<dbReference type="SUPFAM" id="SSF63825">
    <property type="entry name" value="YWTD domain"/>
    <property type="match status" value="1"/>
</dbReference>
<dbReference type="Gene3D" id="2.120.10.30">
    <property type="entry name" value="TolB, C-terminal domain"/>
    <property type="match status" value="1"/>
</dbReference>
<dbReference type="SMART" id="SM00135">
    <property type="entry name" value="LY"/>
    <property type="match status" value="1"/>
</dbReference>
<evidence type="ECO:0000256" key="1">
    <source>
        <dbReference type="SAM" id="Phobius"/>
    </source>
</evidence>
<dbReference type="InterPro" id="IPR050778">
    <property type="entry name" value="Cueball_EGF_LRP_Nidogen"/>
</dbReference>